<protein>
    <recommendedName>
        <fullName evidence="3">Isochorismatase family protein</fullName>
    </recommendedName>
</protein>
<dbReference type="Proteomes" id="UP000657574">
    <property type="component" value="Unassembled WGS sequence"/>
</dbReference>
<evidence type="ECO:0000313" key="2">
    <source>
        <dbReference type="Proteomes" id="UP000657574"/>
    </source>
</evidence>
<sequence>MTASRTLRDVVGLDNRLPRIADATLVVIDFQNTYRTGVMALHGDEPALASGARFLAAARRRPGRPRR</sequence>
<keyword evidence="2" id="KW-1185">Reference proteome</keyword>
<name>A0A917KXB9_9ACTN</name>
<evidence type="ECO:0008006" key="3">
    <source>
        <dbReference type="Google" id="ProtNLM"/>
    </source>
</evidence>
<organism evidence="1 2">
    <name type="scientific">Streptomyces brasiliensis</name>
    <dbReference type="NCBI Taxonomy" id="1954"/>
    <lineage>
        <taxon>Bacteria</taxon>
        <taxon>Bacillati</taxon>
        <taxon>Actinomycetota</taxon>
        <taxon>Actinomycetes</taxon>
        <taxon>Kitasatosporales</taxon>
        <taxon>Streptomycetaceae</taxon>
        <taxon>Streptomyces</taxon>
    </lineage>
</organism>
<gene>
    <name evidence="1" type="ORF">GCM10010121_047360</name>
</gene>
<dbReference type="SUPFAM" id="SSF52499">
    <property type="entry name" value="Isochorismatase-like hydrolases"/>
    <property type="match status" value="1"/>
</dbReference>
<dbReference type="EMBL" id="BMQA01000015">
    <property type="protein sequence ID" value="GGJ30573.1"/>
    <property type="molecule type" value="Genomic_DNA"/>
</dbReference>
<accession>A0A917KXB9</accession>
<evidence type="ECO:0000313" key="1">
    <source>
        <dbReference type="EMBL" id="GGJ30573.1"/>
    </source>
</evidence>
<dbReference type="InterPro" id="IPR036380">
    <property type="entry name" value="Isochorismatase-like_sf"/>
</dbReference>
<proteinExistence type="predicted"/>
<dbReference type="AlphaFoldDB" id="A0A917KXB9"/>
<reference evidence="1" key="1">
    <citation type="journal article" date="2014" name="Int. J. Syst. Evol. Microbiol.">
        <title>Complete genome sequence of Corynebacterium casei LMG S-19264T (=DSM 44701T), isolated from a smear-ripened cheese.</title>
        <authorList>
            <consortium name="US DOE Joint Genome Institute (JGI-PGF)"/>
            <person name="Walter F."/>
            <person name="Albersmeier A."/>
            <person name="Kalinowski J."/>
            <person name="Ruckert C."/>
        </authorList>
    </citation>
    <scope>NUCLEOTIDE SEQUENCE</scope>
    <source>
        <strain evidence="1">JCM 3086</strain>
    </source>
</reference>
<reference evidence="1" key="2">
    <citation type="submission" date="2020-09" db="EMBL/GenBank/DDBJ databases">
        <authorList>
            <person name="Sun Q."/>
            <person name="Ohkuma M."/>
        </authorList>
    </citation>
    <scope>NUCLEOTIDE SEQUENCE</scope>
    <source>
        <strain evidence="1">JCM 3086</strain>
    </source>
</reference>
<comment type="caution">
    <text evidence="1">The sequence shown here is derived from an EMBL/GenBank/DDBJ whole genome shotgun (WGS) entry which is preliminary data.</text>
</comment>